<evidence type="ECO:0000313" key="2">
    <source>
        <dbReference type="Proteomes" id="UP000308600"/>
    </source>
</evidence>
<gene>
    <name evidence="1" type="ORF">BDN72DRAFT_907051</name>
</gene>
<reference evidence="1 2" key="1">
    <citation type="journal article" date="2019" name="Nat. Ecol. Evol.">
        <title>Megaphylogeny resolves global patterns of mushroom evolution.</title>
        <authorList>
            <person name="Varga T."/>
            <person name="Krizsan K."/>
            <person name="Foldi C."/>
            <person name="Dima B."/>
            <person name="Sanchez-Garcia M."/>
            <person name="Sanchez-Ramirez S."/>
            <person name="Szollosi G.J."/>
            <person name="Szarkandi J.G."/>
            <person name="Papp V."/>
            <person name="Albert L."/>
            <person name="Andreopoulos W."/>
            <person name="Angelini C."/>
            <person name="Antonin V."/>
            <person name="Barry K.W."/>
            <person name="Bougher N.L."/>
            <person name="Buchanan P."/>
            <person name="Buyck B."/>
            <person name="Bense V."/>
            <person name="Catcheside P."/>
            <person name="Chovatia M."/>
            <person name="Cooper J."/>
            <person name="Damon W."/>
            <person name="Desjardin D."/>
            <person name="Finy P."/>
            <person name="Geml J."/>
            <person name="Haridas S."/>
            <person name="Hughes K."/>
            <person name="Justo A."/>
            <person name="Karasinski D."/>
            <person name="Kautmanova I."/>
            <person name="Kiss B."/>
            <person name="Kocsube S."/>
            <person name="Kotiranta H."/>
            <person name="LaButti K.M."/>
            <person name="Lechner B.E."/>
            <person name="Liimatainen K."/>
            <person name="Lipzen A."/>
            <person name="Lukacs Z."/>
            <person name="Mihaltcheva S."/>
            <person name="Morgado L.N."/>
            <person name="Niskanen T."/>
            <person name="Noordeloos M.E."/>
            <person name="Ohm R.A."/>
            <person name="Ortiz-Santana B."/>
            <person name="Ovrebo C."/>
            <person name="Racz N."/>
            <person name="Riley R."/>
            <person name="Savchenko A."/>
            <person name="Shiryaev A."/>
            <person name="Soop K."/>
            <person name="Spirin V."/>
            <person name="Szebenyi C."/>
            <person name="Tomsovsky M."/>
            <person name="Tulloss R.E."/>
            <person name="Uehling J."/>
            <person name="Grigoriev I.V."/>
            <person name="Vagvolgyi C."/>
            <person name="Papp T."/>
            <person name="Martin F.M."/>
            <person name="Miettinen O."/>
            <person name="Hibbett D.S."/>
            <person name="Nagy L.G."/>
        </authorList>
    </citation>
    <scope>NUCLEOTIDE SEQUENCE [LARGE SCALE GENOMIC DNA]</scope>
    <source>
        <strain evidence="1 2">NL-1719</strain>
    </source>
</reference>
<accession>A0ACD2ZX98</accession>
<dbReference type="Proteomes" id="UP000308600">
    <property type="component" value="Unassembled WGS sequence"/>
</dbReference>
<protein>
    <submittedName>
        <fullName evidence="1">Uncharacterized protein</fullName>
    </submittedName>
</protein>
<proteinExistence type="predicted"/>
<sequence>MYDDFRSLQARTGAVIFGATALNVFTRTFNDKCVLDVMVTLLHYGELAVWLQLGHFVYVENAADDQEEDDDDSEINSFHDDDSEYEEPPRPPEIARFWNGAHTIHVWIARQATLEKVIGSNLTCTMNFITANDAISLYPHSSFNLGQVLRIRDTNSEASNGFVDKYRRLGWLIVDDVPGNERAIPGDDFYADQDETGVRFVGDKKCWIIPCVPNNRLAERSLYRFINSWSLQFGTGGAYSSFIVLRSEELRERYIVSRNTAVRNVIRNLIHDTRYSRFASSGIRRIDP</sequence>
<evidence type="ECO:0000313" key="1">
    <source>
        <dbReference type="EMBL" id="TFK58128.1"/>
    </source>
</evidence>
<organism evidence="1 2">
    <name type="scientific">Pluteus cervinus</name>
    <dbReference type="NCBI Taxonomy" id="181527"/>
    <lineage>
        <taxon>Eukaryota</taxon>
        <taxon>Fungi</taxon>
        <taxon>Dikarya</taxon>
        <taxon>Basidiomycota</taxon>
        <taxon>Agaricomycotina</taxon>
        <taxon>Agaricomycetes</taxon>
        <taxon>Agaricomycetidae</taxon>
        <taxon>Agaricales</taxon>
        <taxon>Pluteineae</taxon>
        <taxon>Pluteaceae</taxon>
        <taxon>Pluteus</taxon>
    </lineage>
</organism>
<name>A0ACD2ZX98_9AGAR</name>
<keyword evidence="2" id="KW-1185">Reference proteome</keyword>
<dbReference type="EMBL" id="ML209617">
    <property type="protein sequence ID" value="TFK58128.1"/>
    <property type="molecule type" value="Genomic_DNA"/>
</dbReference>